<dbReference type="Proteomes" id="UP000217790">
    <property type="component" value="Unassembled WGS sequence"/>
</dbReference>
<dbReference type="PANTHER" id="PTHR48104:SF30">
    <property type="entry name" value="METACASPASE-1"/>
    <property type="match status" value="1"/>
</dbReference>
<dbReference type="InterPro" id="IPR050452">
    <property type="entry name" value="Metacaspase"/>
</dbReference>
<evidence type="ECO:0000313" key="3">
    <source>
        <dbReference type="EMBL" id="PBK91824.1"/>
    </source>
</evidence>
<feature type="non-terminal residue" evidence="3">
    <location>
        <position position="1"/>
    </location>
</feature>
<dbReference type="InterPro" id="IPR011600">
    <property type="entry name" value="Pept_C14_caspase"/>
</dbReference>
<dbReference type="GO" id="GO:0005737">
    <property type="term" value="C:cytoplasm"/>
    <property type="evidence" value="ECO:0007669"/>
    <property type="project" value="TreeGrafter"/>
</dbReference>
<accession>A0A2H3DDE8</accession>
<sequence length="344" mass="37094">MTDSINGSVSPPRVDASKFWAVVIGIDDYVNEKKLRGCVSDATNVFQYLDSNMGVERGHIQLLLSPTPQSLNHATSATYNPATRANIVNALIGLSMDNAIAKDDNILIYFSGHGASYECSDYYASSPASAGAIEALCPADRNPAARNGIPDISDRELSTILSEICRTKGHHITVILDCCHASGATRDIDVGGSTAMLRKAGNTYKPHVAIAAMLTAADKKLGQFTTADGSRRYGLVIEGSWHAESKDTHVLLAACDAFDLASEARVTEGVWRTVSYGVFTKALLDKLKEIDKSGNPYLPTYEDLIGSLPVNKFDQFPCAAGDHKNKRLWYTGQRDCCSRAVPGI</sequence>
<keyword evidence="4" id="KW-1185">Reference proteome</keyword>
<evidence type="ECO:0000259" key="2">
    <source>
        <dbReference type="Pfam" id="PF00656"/>
    </source>
</evidence>
<reference evidence="4" key="1">
    <citation type="journal article" date="2017" name="Nat. Ecol. Evol.">
        <title>Genome expansion and lineage-specific genetic innovations in the forest pathogenic fungi Armillaria.</title>
        <authorList>
            <person name="Sipos G."/>
            <person name="Prasanna A.N."/>
            <person name="Walter M.C."/>
            <person name="O'Connor E."/>
            <person name="Balint B."/>
            <person name="Krizsan K."/>
            <person name="Kiss B."/>
            <person name="Hess J."/>
            <person name="Varga T."/>
            <person name="Slot J."/>
            <person name="Riley R."/>
            <person name="Boka B."/>
            <person name="Rigling D."/>
            <person name="Barry K."/>
            <person name="Lee J."/>
            <person name="Mihaltcheva S."/>
            <person name="LaButti K."/>
            <person name="Lipzen A."/>
            <person name="Waldron R."/>
            <person name="Moloney N.M."/>
            <person name="Sperisen C."/>
            <person name="Kredics L."/>
            <person name="Vagvoelgyi C."/>
            <person name="Patrignani A."/>
            <person name="Fitzpatrick D."/>
            <person name="Nagy I."/>
            <person name="Doyle S."/>
            <person name="Anderson J.B."/>
            <person name="Grigoriev I.V."/>
            <person name="Gueldener U."/>
            <person name="Muensterkoetter M."/>
            <person name="Nagy L.G."/>
        </authorList>
    </citation>
    <scope>NUCLEOTIDE SEQUENCE [LARGE SCALE GENOMIC DNA]</scope>
    <source>
        <strain evidence="4">Ar21-2</strain>
    </source>
</reference>
<name>A0A2H3DDE8_ARMGA</name>
<comment type="similarity">
    <text evidence="1">Belongs to the peptidase C14B family.</text>
</comment>
<organism evidence="3 4">
    <name type="scientific">Armillaria gallica</name>
    <name type="common">Bulbous honey fungus</name>
    <name type="synonym">Armillaria bulbosa</name>
    <dbReference type="NCBI Taxonomy" id="47427"/>
    <lineage>
        <taxon>Eukaryota</taxon>
        <taxon>Fungi</taxon>
        <taxon>Dikarya</taxon>
        <taxon>Basidiomycota</taxon>
        <taxon>Agaricomycotina</taxon>
        <taxon>Agaricomycetes</taxon>
        <taxon>Agaricomycetidae</taxon>
        <taxon>Agaricales</taxon>
        <taxon>Marasmiineae</taxon>
        <taxon>Physalacriaceae</taxon>
        <taxon>Armillaria</taxon>
    </lineage>
</organism>
<dbReference type="Gene3D" id="3.40.50.1460">
    <property type="match status" value="1"/>
</dbReference>
<dbReference type="EMBL" id="KZ293660">
    <property type="protein sequence ID" value="PBK91824.1"/>
    <property type="molecule type" value="Genomic_DNA"/>
</dbReference>
<protein>
    <recommendedName>
        <fullName evidence="2">Peptidase C14 caspase domain-containing protein</fullName>
    </recommendedName>
</protein>
<dbReference type="Pfam" id="PF00656">
    <property type="entry name" value="Peptidase_C14"/>
    <property type="match status" value="1"/>
</dbReference>
<dbReference type="AlphaFoldDB" id="A0A2H3DDE8"/>
<evidence type="ECO:0000256" key="1">
    <source>
        <dbReference type="ARBA" id="ARBA00009005"/>
    </source>
</evidence>
<gene>
    <name evidence="3" type="ORF">ARMGADRAFT_1166025</name>
</gene>
<dbReference type="PANTHER" id="PTHR48104">
    <property type="entry name" value="METACASPASE-4"/>
    <property type="match status" value="1"/>
</dbReference>
<dbReference type="OMA" id="RIGHNTT"/>
<proteinExistence type="inferred from homology"/>
<evidence type="ECO:0000313" key="4">
    <source>
        <dbReference type="Proteomes" id="UP000217790"/>
    </source>
</evidence>
<dbReference type="STRING" id="47427.A0A2H3DDE8"/>
<dbReference type="GO" id="GO:0004197">
    <property type="term" value="F:cysteine-type endopeptidase activity"/>
    <property type="evidence" value="ECO:0007669"/>
    <property type="project" value="InterPro"/>
</dbReference>
<dbReference type="OrthoDB" id="3223806at2759"/>
<dbReference type="InParanoid" id="A0A2H3DDE8"/>
<dbReference type="GO" id="GO:0006508">
    <property type="term" value="P:proteolysis"/>
    <property type="evidence" value="ECO:0007669"/>
    <property type="project" value="InterPro"/>
</dbReference>
<feature type="domain" description="Peptidase C14 caspase" evidence="2">
    <location>
        <begin position="20"/>
        <end position="292"/>
    </location>
</feature>